<evidence type="ECO:0000256" key="11">
    <source>
        <dbReference type="ARBA" id="ARBA00023098"/>
    </source>
</evidence>
<keyword evidence="7" id="KW-0597">Phosphoprotein</keyword>
<evidence type="ECO:0000313" key="16">
    <source>
        <dbReference type="EMBL" id="OJD22008.1"/>
    </source>
</evidence>
<dbReference type="PANTHER" id="PTHR20863:SF28">
    <property type="entry name" value="ACYL CARRIER PROTEIN, MITOCHONDRIAL"/>
    <property type="match status" value="1"/>
</dbReference>
<evidence type="ECO:0000256" key="6">
    <source>
        <dbReference type="ARBA" id="ARBA00022516"/>
    </source>
</evidence>
<dbReference type="Gene3D" id="1.10.1200.10">
    <property type="entry name" value="ACP-like"/>
    <property type="match status" value="1"/>
</dbReference>
<gene>
    <name evidence="16" type="ORF">ACJ73_06649</name>
</gene>
<dbReference type="VEuPathDB" id="FungiDB:ACJ73_06649"/>
<name>A0A1J9Q0F3_9EURO</name>
<dbReference type="PROSITE" id="PS00012">
    <property type="entry name" value="PHOSPHOPANTETHEINE"/>
    <property type="match status" value="1"/>
</dbReference>
<evidence type="ECO:0000256" key="4">
    <source>
        <dbReference type="ARBA" id="ARBA00022448"/>
    </source>
</evidence>
<dbReference type="STRING" id="1658174.A0A1J9Q0F3"/>
<evidence type="ECO:0000256" key="7">
    <source>
        <dbReference type="ARBA" id="ARBA00022553"/>
    </source>
</evidence>
<dbReference type="AlphaFoldDB" id="A0A1J9Q0F3"/>
<proteinExistence type="inferred from homology"/>
<keyword evidence="5 14" id="KW-0596">Phosphopantetheine</keyword>
<evidence type="ECO:0000256" key="1">
    <source>
        <dbReference type="ARBA" id="ARBA00004173"/>
    </source>
</evidence>
<protein>
    <recommendedName>
        <fullName evidence="14">Acyl carrier protein</fullName>
    </recommendedName>
</protein>
<evidence type="ECO:0000256" key="9">
    <source>
        <dbReference type="ARBA" id="ARBA00022946"/>
    </source>
</evidence>
<dbReference type="InterPro" id="IPR009081">
    <property type="entry name" value="PP-bd_ACP"/>
</dbReference>
<evidence type="ECO:0000256" key="3">
    <source>
        <dbReference type="ARBA" id="ARBA00010930"/>
    </source>
</evidence>
<keyword evidence="9" id="KW-0809">Transit peptide</keyword>
<evidence type="ECO:0000256" key="2">
    <source>
        <dbReference type="ARBA" id="ARBA00005194"/>
    </source>
</evidence>
<dbReference type="InterPro" id="IPR006162">
    <property type="entry name" value="Ppantetheine_attach_site"/>
</dbReference>
<keyword evidence="4" id="KW-0813">Transport</keyword>
<dbReference type="NCBIfam" id="TIGR00517">
    <property type="entry name" value="acyl_carrier"/>
    <property type="match status" value="1"/>
</dbReference>
<comment type="subcellular location">
    <subcellularLocation>
        <location evidence="1">Mitochondrion</location>
    </subcellularLocation>
</comment>
<sequence>MFRFAIARSLRAASSVPRTIRPSGASLQVSRSPLSAARTTQFQFSPCFTCQAIRSYSAPAGLTQSEIEGRIVDLLKNFDKVSDPSKITSTSHFSNDLGLDSLDTVEVVMAIEEEFSIEIPDKEADAIHSIDQAVSYIQSQPDGM</sequence>
<comment type="similarity">
    <text evidence="3">Belongs to the acyl carrier protein (ACP) family.</text>
</comment>
<reference evidence="16 17" key="1">
    <citation type="submission" date="2015-08" db="EMBL/GenBank/DDBJ databases">
        <title>Emmonsia species relationships and genome sequence.</title>
        <authorList>
            <person name="Cuomo C.A."/>
            <person name="Schwartz I.S."/>
            <person name="Kenyon C."/>
            <person name="De Hoog G.S."/>
            <person name="Govender N.P."/>
            <person name="Botha A."/>
            <person name="Moreno L."/>
            <person name="De Vries M."/>
            <person name="Munoz J.F."/>
            <person name="Stielow J.B."/>
        </authorList>
    </citation>
    <scope>NUCLEOTIDE SEQUENCE [LARGE SCALE GENOMIC DNA]</scope>
    <source>
        <strain evidence="16 17">EI222</strain>
    </source>
</reference>
<accession>A0A1J9Q0F3</accession>
<dbReference type="InterPro" id="IPR003231">
    <property type="entry name" value="ACP"/>
</dbReference>
<keyword evidence="17" id="KW-1185">Reference proteome</keyword>
<keyword evidence="13 14" id="KW-0275">Fatty acid biosynthesis</keyword>
<evidence type="ECO:0000256" key="8">
    <source>
        <dbReference type="ARBA" id="ARBA00022832"/>
    </source>
</evidence>
<evidence type="ECO:0000256" key="5">
    <source>
        <dbReference type="ARBA" id="ARBA00022450"/>
    </source>
</evidence>
<evidence type="ECO:0000259" key="15">
    <source>
        <dbReference type="PROSITE" id="PS50075"/>
    </source>
</evidence>
<dbReference type="GO" id="GO:0000035">
    <property type="term" value="F:acyl binding"/>
    <property type="evidence" value="ECO:0007669"/>
    <property type="project" value="TreeGrafter"/>
</dbReference>
<dbReference type="PROSITE" id="PS50075">
    <property type="entry name" value="CARRIER"/>
    <property type="match status" value="1"/>
</dbReference>
<dbReference type="InterPro" id="IPR036736">
    <property type="entry name" value="ACP-like_sf"/>
</dbReference>
<evidence type="ECO:0000256" key="12">
    <source>
        <dbReference type="ARBA" id="ARBA00023128"/>
    </source>
</evidence>
<dbReference type="FunFam" id="1.10.1200.10:FF:000003">
    <property type="entry name" value="Acyl carrier protein"/>
    <property type="match status" value="1"/>
</dbReference>
<comment type="pathway">
    <text evidence="2">Lipid metabolism; fatty acid biosynthesis.</text>
</comment>
<dbReference type="SUPFAM" id="SSF47336">
    <property type="entry name" value="ACP-like"/>
    <property type="match status" value="1"/>
</dbReference>
<keyword evidence="11" id="KW-0443">Lipid metabolism</keyword>
<feature type="domain" description="Carrier" evidence="15">
    <location>
        <begin position="65"/>
        <end position="141"/>
    </location>
</feature>
<dbReference type="NCBIfam" id="NF002148">
    <property type="entry name" value="PRK00982.1-2"/>
    <property type="match status" value="1"/>
</dbReference>
<organism evidence="16 17">
    <name type="scientific">Blastomyces percursus</name>
    <dbReference type="NCBI Taxonomy" id="1658174"/>
    <lineage>
        <taxon>Eukaryota</taxon>
        <taxon>Fungi</taxon>
        <taxon>Dikarya</taxon>
        <taxon>Ascomycota</taxon>
        <taxon>Pezizomycotina</taxon>
        <taxon>Eurotiomycetes</taxon>
        <taxon>Eurotiomycetidae</taxon>
        <taxon>Onygenales</taxon>
        <taxon>Ajellomycetaceae</taxon>
        <taxon>Blastomyces</taxon>
    </lineage>
</organism>
<keyword evidence="12" id="KW-0496">Mitochondrion</keyword>
<evidence type="ECO:0000256" key="10">
    <source>
        <dbReference type="ARBA" id="ARBA00022982"/>
    </source>
</evidence>
<dbReference type="EMBL" id="LGTZ01001204">
    <property type="protein sequence ID" value="OJD22008.1"/>
    <property type="molecule type" value="Genomic_DNA"/>
</dbReference>
<dbReference type="HAMAP" id="MF_01217">
    <property type="entry name" value="Acyl_carrier"/>
    <property type="match status" value="1"/>
</dbReference>
<dbReference type="GO" id="GO:0099128">
    <property type="term" value="C:mitochondrial [2Fe-2S] assembly complex"/>
    <property type="evidence" value="ECO:0007669"/>
    <property type="project" value="UniProtKB-ARBA"/>
</dbReference>
<keyword evidence="10" id="KW-0249">Electron transport</keyword>
<comment type="caution">
    <text evidence="16">The sequence shown here is derived from an EMBL/GenBank/DDBJ whole genome shotgun (WGS) entry which is preliminary data.</text>
</comment>
<dbReference type="Proteomes" id="UP000242791">
    <property type="component" value="Unassembled WGS sequence"/>
</dbReference>
<keyword evidence="6 14" id="KW-0444">Lipid biosynthesis</keyword>
<keyword evidence="8" id="KW-0276">Fatty acid metabolism</keyword>
<evidence type="ECO:0000256" key="13">
    <source>
        <dbReference type="ARBA" id="ARBA00023160"/>
    </source>
</evidence>
<dbReference type="Pfam" id="PF00550">
    <property type="entry name" value="PP-binding"/>
    <property type="match status" value="1"/>
</dbReference>
<dbReference type="PANTHER" id="PTHR20863">
    <property type="entry name" value="ACYL CARRIER PROTEIN"/>
    <property type="match status" value="1"/>
</dbReference>
<evidence type="ECO:0000313" key="17">
    <source>
        <dbReference type="Proteomes" id="UP000242791"/>
    </source>
</evidence>
<dbReference type="GO" id="GO:0000036">
    <property type="term" value="F:acyl carrier activity"/>
    <property type="evidence" value="ECO:0007669"/>
    <property type="project" value="TreeGrafter"/>
</dbReference>
<evidence type="ECO:0000256" key="14">
    <source>
        <dbReference type="RuleBase" id="RU000722"/>
    </source>
</evidence>
<comment type="function">
    <text evidence="14">Carrier of the growing fatty acid chain in fatty acid biosynthesis.</text>
</comment>
<dbReference type="OrthoDB" id="448946at2759"/>